<evidence type="ECO:0000313" key="3">
    <source>
        <dbReference type="Proteomes" id="UP000616346"/>
    </source>
</evidence>
<feature type="transmembrane region" description="Helical" evidence="1">
    <location>
        <begin position="100"/>
        <end position="120"/>
    </location>
</feature>
<keyword evidence="1" id="KW-0812">Transmembrane</keyword>
<evidence type="ECO:0000256" key="1">
    <source>
        <dbReference type="SAM" id="Phobius"/>
    </source>
</evidence>
<dbReference type="PANTHER" id="PTHR30282:SF0">
    <property type="entry name" value="P-AMINOBENZOYL-GLUTAMATE TRANSPORT PROTEIN"/>
    <property type="match status" value="1"/>
</dbReference>
<evidence type="ECO:0000313" key="2">
    <source>
        <dbReference type="EMBL" id="MBD8001145.1"/>
    </source>
</evidence>
<feature type="transmembrane region" description="Helical" evidence="1">
    <location>
        <begin position="60"/>
        <end position="79"/>
    </location>
</feature>
<comment type="caution">
    <text evidence="2">The sequence shown here is derived from an EMBL/GenBank/DDBJ whole genome shotgun (WGS) entry which is preliminary data.</text>
</comment>
<keyword evidence="3" id="KW-1185">Reference proteome</keyword>
<feature type="transmembrane region" description="Helical" evidence="1">
    <location>
        <begin position="12"/>
        <end position="30"/>
    </location>
</feature>
<dbReference type="PANTHER" id="PTHR30282">
    <property type="entry name" value="P-AMINOBENZOYL GLUTAMATE TRANSPORTER"/>
    <property type="match status" value="1"/>
</dbReference>
<dbReference type="InterPro" id="IPR004697">
    <property type="entry name" value="AbgT"/>
</dbReference>
<name>A0ABR8V8V4_9BACT</name>
<feature type="transmembrane region" description="Helical" evidence="1">
    <location>
        <begin position="140"/>
        <end position="164"/>
    </location>
</feature>
<protein>
    <submittedName>
        <fullName evidence="2">AbgT family transporter</fullName>
    </submittedName>
</protein>
<feature type="transmembrane region" description="Helical" evidence="1">
    <location>
        <begin position="209"/>
        <end position="227"/>
    </location>
</feature>
<dbReference type="EMBL" id="JACSPQ010000001">
    <property type="protein sequence ID" value="MBD8001145.1"/>
    <property type="molecule type" value="Genomic_DNA"/>
</dbReference>
<feature type="transmembrane region" description="Helical" evidence="1">
    <location>
        <begin position="184"/>
        <end position="203"/>
    </location>
</feature>
<reference evidence="2 3" key="1">
    <citation type="submission" date="2020-08" db="EMBL/GenBank/DDBJ databases">
        <title>A Genomic Blueprint of the Chicken Gut Microbiome.</title>
        <authorList>
            <person name="Gilroy R."/>
            <person name="Ravi A."/>
            <person name="Getino M."/>
            <person name="Pursley I."/>
            <person name="Horton D.L."/>
            <person name="Alikhan N.-F."/>
            <person name="Baker D."/>
            <person name="Gharbi K."/>
            <person name="Hall N."/>
            <person name="Watson M."/>
            <person name="Adriaenssens E.M."/>
            <person name="Foster-Nyarko E."/>
            <person name="Jarju S."/>
            <person name="Secka A."/>
            <person name="Antonio M."/>
            <person name="Oren A."/>
            <person name="Chaudhuri R."/>
            <person name="La Ragione R.M."/>
            <person name="Hildebrand F."/>
            <person name="Pallen M.J."/>
        </authorList>
    </citation>
    <scope>NUCLEOTIDE SEQUENCE [LARGE SCALE GENOMIC DNA]</scope>
    <source>
        <strain evidence="2 3">Sa1YUN3</strain>
    </source>
</reference>
<dbReference type="Proteomes" id="UP000616346">
    <property type="component" value="Unassembled WGS sequence"/>
</dbReference>
<keyword evidence="1" id="KW-1133">Transmembrane helix</keyword>
<dbReference type="RefSeq" id="WP_191709511.1">
    <property type="nucleotide sequence ID" value="NZ_JACSPQ010000001.1"/>
</dbReference>
<sequence length="233" mass="25821">MKTKGFIRLASCYMLLTLAVLFVSWIGSIYDWQGVQNLLSPEGLRWALRSLADNYLHSPVLLPALILFFGAGLWADSGLGQSLWRVCSGKHSLFRKERRGLWMALVVGGIYAAACGVLAWGPWGIVRNVIGTLEDSPLAKGIWCVISLGMSLMAIVYACVADYYRSDKDIVRGMSCLFVRRPTFFVTLFFVTLFFSALDYTHLLACVGVPDGVFCAAYLVCSLLPLIESPERK</sequence>
<dbReference type="Pfam" id="PF03806">
    <property type="entry name" value="ABG_transport"/>
    <property type="match status" value="1"/>
</dbReference>
<gene>
    <name evidence="2" type="ORF">H9626_02790</name>
</gene>
<keyword evidence="1" id="KW-0472">Membrane</keyword>
<accession>A0ABR8V8V4</accession>
<organism evidence="2 3">
    <name type="scientific">Phocaeicola faecium</name>
    <dbReference type="NCBI Taxonomy" id="2762213"/>
    <lineage>
        <taxon>Bacteria</taxon>
        <taxon>Pseudomonadati</taxon>
        <taxon>Bacteroidota</taxon>
        <taxon>Bacteroidia</taxon>
        <taxon>Bacteroidales</taxon>
        <taxon>Bacteroidaceae</taxon>
        <taxon>Phocaeicola</taxon>
    </lineage>
</organism>
<proteinExistence type="predicted"/>